<evidence type="ECO:0000313" key="1">
    <source>
        <dbReference type="EMBL" id="KAH7853578.1"/>
    </source>
</evidence>
<protein>
    <submittedName>
        <fullName evidence="1">Uncharacterized protein</fullName>
    </submittedName>
</protein>
<comment type="caution">
    <text evidence="1">The sequence shown here is derived from an EMBL/GenBank/DDBJ whole genome shotgun (WGS) entry which is preliminary data.</text>
</comment>
<proteinExistence type="predicted"/>
<keyword evidence="2" id="KW-1185">Reference proteome</keyword>
<gene>
    <name evidence="1" type="ORF">Vadar_004304</name>
</gene>
<name>A0ACB7YJ73_9ERIC</name>
<organism evidence="1 2">
    <name type="scientific">Vaccinium darrowii</name>
    <dbReference type="NCBI Taxonomy" id="229202"/>
    <lineage>
        <taxon>Eukaryota</taxon>
        <taxon>Viridiplantae</taxon>
        <taxon>Streptophyta</taxon>
        <taxon>Embryophyta</taxon>
        <taxon>Tracheophyta</taxon>
        <taxon>Spermatophyta</taxon>
        <taxon>Magnoliopsida</taxon>
        <taxon>eudicotyledons</taxon>
        <taxon>Gunneridae</taxon>
        <taxon>Pentapetalae</taxon>
        <taxon>asterids</taxon>
        <taxon>Ericales</taxon>
        <taxon>Ericaceae</taxon>
        <taxon>Vaccinioideae</taxon>
        <taxon>Vaccinieae</taxon>
        <taxon>Vaccinium</taxon>
    </lineage>
</organism>
<reference evidence="1 2" key="1">
    <citation type="journal article" date="2021" name="Hortic Res">
        <title>High-quality reference genome and annotation aids understanding of berry development for evergreen blueberry (Vaccinium darrowii).</title>
        <authorList>
            <person name="Yu J."/>
            <person name="Hulse-Kemp A.M."/>
            <person name="Babiker E."/>
            <person name="Staton M."/>
        </authorList>
    </citation>
    <scope>NUCLEOTIDE SEQUENCE [LARGE SCALE GENOMIC DNA]</scope>
    <source>
        <strain evidence="2">cv. NJ 8807/NJ 8810</strain>
        <tissue evidence="1">Young leaf</tissue>
    </source>
</reference>
<accession>A0ACB7YJ73</accession>
<sequence length="255" mass="29527">MGNSPVGRALTNYGCDRYFSDKIVFHNRYKELIQLLETQKEVFIPLIRSRVEVITQRRQCRKEEKEEEEEESVVAYVDSLFKLQLPDEKTKLDENDIVSLCSEFLNTGTDTTIIAMEWIMANLVKYPHIQAKLHEEINELVGPPPKLGENNQGANMRMIMEKDLQRMSYLKFVVLEALRRHPPTHFALPHSVTEDVELEGYLVPKDTIVNIMVANIGWDPKVWDEPMKFKPERFFKNTTISGEAAVVMSPRLCLT</sequence>
<dbReference type="Proteomes" id="UP000828048">
    <property type="component" value="Chromosome 11"/>
</dbReference>
<evidence type="ECO:0000313" key="2">
    <source>
        <dbReference type="Proteomes" id="UP000828048"/>
    </source>
</evidence>
<dbReference type="EMBL" id="CM037161">
    <property type="protein sequence ID" value="KAH7853578.1"/>
    <property type="molecule type" value="Genomic_DNA"/>
</dbReference>